<reference evidence="3 5" key="1">
    <citation type="journal article" date="2011" name="Nature">
        <title>The Medicago genome provides insight into the evolution of rhizobial symbioses.</title>
        <authorList>
            <person name="Young N.D."/>
            <person name="Debelle F."/>
            <person name="Oldroyd G.E."/>
            <person name="Geurts R."/>
            <person name="Cannon S.B."/>
            <person name="Udvardi M.K."/>
            <person name="Benedito V.A."/>
            <person name="Mayer K.F."/>
            <person name="Gouzy J."/>
            <person name="Schoof H."/>
            <person name="Van de Peer Y."/>
            <person name="Proost S."/>
            <person name="Cook D.R."/>
            <person name="Meyers B.C."/>
            <person name="Spannagl M."/>
            <person name="Cheung F."/>
            <person name="De Mita S."/>
            <person name="Krishnakumar V."/>
            <person name="Gundlach H."/>
            <person name="Zhou S."/>
            <person name="Mudge J."/>
            <person name="Bharti A.K."/>
            <person name="Murray J.D."/>
            <person name="Naoumkina M.A."/>
            <person name="Rosen B."/>
            <person name="Silverstein K.A."/>
            <person name="Tang H."/>
            <person name="Rombauts S."/>
            <person name="Zhao P.X."/>
            <person name="Zhou P."/>
            <person name="Barbe V."/>
            <person name="Bardou P."/>
            <person name="Bechner M."/>
            <person name="Bellec A."/>
            <person name="Berger A."/>
            <person name="Berges H."/>
            <person name="Bidwell S."/>
            <person name="Bisseling T."/>
            <person name="Choisne N."/>
            <person name="Couloux A."/>
            <person name="Denny R."/>
            <person name="Deshpande S."/>
            <person name="Dai X."/>
            <person name="Doyle J.J."/>
            <person name="Dudez A.M."/>
            <person name="Farmer A.D."/>
            <person name="Fouteau S."/>
            <person name="Franken C."/>
            <person name="Gibelin C."/>
            <person name="Gish J."/>
            <person name="Goldstein S."/>
            <person name="Gonzalez A.J."/>
            <person name="Green P.J."/>
            <person name="Hallab A."/>
            <person name="Hartog M."/>
            <person name="Hua A."/>
            <person name="Humphray S.J."/>
            <person name="Jeong D.H."/>
            <person name="Jing Y."/>
            <person name="Jocker A."/>
            <person name="Kenton S.M."/>
            <person name="Kim D.J."/>
            <person name="Klee K."/>
            <person name="Lai H."/>
            <person name="Lang C."/>
            <person name="Lin S."/>
            <person name="Macmil S.L."/>
            <person name="Magdelenat G."/>
            <person name="Matthews L."/>
            <person name="McCorrison J."/>
            <person name="Monaghan E.L."/>
            <person name="Mun J.H."/>
            <person name="Najar F.Z."/>
            <person name="Nicholson C."/>
            <person name="Noirot C."/>
            <person name="O'Bleness M."/>
            <person name="Paule C.R."/>
            <person name="Poulain J."/>
            <person name="Prion F."/>
            <person name="Qin B."/>
            <person name="Qu C."/>
            <person name="Retzel E.F."/>
            <person name="Riddle C."/>
            <person name="Sallet E."/>
            <person name="Samain S."/>
            <person name="Samson N."/>
            <person name="Sanders I."/>
            <person name="Saurat O."/>
            <person name="Scarpelli C."/>
            <person name="Schiex T."/>
            <person name="Segurens B."/>
            <person name="Severin A.J."/>
            <person name="Sherrier D.J."/>
            <person name="Shi R."/>
            <person name="Sims S."/>
            <person name="Singer S.R."/>
            <person name="Sinharoy S."/>
            <person name="Sterck L."/>
            <person name="Viollet A."/>
            <person name="Wang B.B."/>
            <person name="Wang K."/>
            <person name="Wang M."/>
            <person name="Wang X."/>
            <person name="Warfsmann J."/>
            <person name="Weissenbach J."/>
            <person name="White D.D."/>
            <person name="White J.D."/>
            <person name="Wiley G.B."/>
            <person name="Wincker P."/>
            <person name="Xing Y."/>
            <person name="Yang L."/>
            <person name="Yao Z."/>
            <person name="Ying F."/>
            <person name="Zhai J."/>
            <person name="Zhou L."/>
            <person name="Zuber A."/>
            <person name="Denarie J."/>
            <person name="Dixon R.A."/>
            <person name="May G.D."/>
            <person name="Schwartz D.C."/>
            <person name="Rogers J."/>
            <person name="Quetier F."/>
            <person name="Town C.D."/>
            <person name="Roe B.A."/>
        </authorList>
    </citation>
    <scope>NUCLEOTIDE SEQUENCE [LARGE SCALE GENOMIC DNA]</scope>
    <source>
        <strain evidence="3">A17</strain>
        <strain evidence="4 5">cv. Jemalong A17</strain>
    </source>
</reference>
<dbReference type="EMBL" id="CM001222">
    <property type="protein sequence ID" value="KEH26366.1"/>
    <property type="molecule type" value="Genomic_DNA"/>
</dbReference>
<feature type="domain" description="FAR1" evidence="2">
    <location>
        <begin position="118"/>
        <end position="190"/>
    </location>
</feature>
<protein>
    <submittedName>
        <fullName evidence="3">FAR1 DNA-binding domain protein</fullName>
    </submittedName>
</protein>
<dbReference type="Pfam" id="PF03101">
    <property type="entry name" value="FAR1"/>
    <property type="match status" value="1"/>
</dbReference>
<evidence type="ECO:0000256" key="1">
    <source>
        <dbReference type="SAM" id="MobiDB-lite"/>
    </source>
</evidence>
<dbReference type="AlphaFoldDB" id="A0A072UAD8"/>
<organism evidence="3 5">
    <name type="scientific">Medicago truncatula</name>
    <name type="common">Barrel medic</name>
    <name type="synonym">Medicago tribuloides</name>
    <dbReference type="NCBI Taxonomy" id="3880"/>
    <lineage>
        <taxon>Eukaryota</taxon>
        <taxon>Viridiplantae</taxon>
        <taxon>Streptophyta</taxon>
        <taxon>Embryophyta</taxon>
        <taxon>Tracheophyta</taxon>
        <taxon>Spermatophyta</taxon>
        <taxon>Magnoliopsida</taxon>
        <taxon>eudicotyledons</taxon>
        <taxon>Gunneridae</taxon>
        <taxon>Pentapetalae</taxon>
        <taxon>rosids</taxon>
        <taxon>fabids</taxon>
        <taxon>Fabales</taxon>
        <taxon>Fabaceae</taxon>
        <taxon>Papilionoideae</taxon>
        <taxon>50 kb inversion clade</taxon>
        <taxon>NPAAA clade</taxon>
        <taxon>Hologalegina</taxon>
        <taxon>IRL clade</taxon>
        <taxon>Trifolieae</taxon>
        <taxon>Medicago</taxon>
    </lineage>
</organism>
<dbReference type="PANTHER" id="PTHR46328">
    <property type="entry name" value="FAR-RED IMPAIRED RESPONSIVE (FAR1) FAMILY PROTEIN-RELATED"/>
    <property type="match status" value="1"/>
</dbReference>
<evidence type="ECO:0000259" key="2">
    <source>
        <dbReference type="Pfam" id="PF03101"/>
    </source>
</evidence>
<gene>
    <name evidence="3" type="ordered locus">MTR_6g053140</name>
</gene>
<keyword evidence="3" id="KW-0238">DNA-binding</keyword>
<dbReference type="GO" id="GO:0003677">
    <property type="term" value="F:DNA binding"/>
    <property type="evidence" value="ECO:0007669"/>
    <property type="project" value="UniProtKB-KW"/>
</dbReference>
<keyword evidence="5" id="KW-1185">Reference proteome</keyword>
<dbReference type="InterPro" id="IPR004330">
    <property type="entry name" value="FAR1_DNA_bnd_dom"/>
</dbReference>
<name>A0A072UAD8_MEDTR</name>
<proteinExistence type="predicted"/>
<dbReference type="EnsemblPlants" id="KEH26366">
    <property type="protein sequence ID" value="KEH26366"/>
    <property type="gene ID" value="MTR_6g053140"/>
</dbReference>
<feature type="compositionally biased region" description="Acidic residues" evidence="1">
    <location>
        <begin position="53"/>
        <end position="66"/>
    </location>
</feature>
<evidence type="ECO:0000313" key="3">
    <source>
        <dbReference type="EMBL" id="KEH26366.1"/>
    </source>
</evidence>
<feature type="region of interest" description="Disordered" evidence="1">
    <location>
        <begin position="41"/>
        <end position="75"/>
    </location>
</feature>
<evidence type="ECO:0000313" key="4">
    <source>
        <dbReference type="EnsemblPlants" id="KEH26366"/>
    </source>
</evidence>
<reference evidence="4" key="3">
    <citation type="submission" date="2015-04" db="UniProtKB">
        <authorList>
            <consortium name="EnsemblPlants"/>
        </authorList>
    </citation>
    <scope>IDENTIFICATION</scope>
    <source>
        <strain evidence="4">cv. Jemalong A17</strain>
    </source>
</reference>
<evidence type="ECO:0000313" key="5">
    <source>
        <dbReference type="Proteomes" id="UP000002051"/>
    </source>
</evidence>
<sequence>MGKFTCSGQAAVIAGVTHWNMDIQEILNIFNAKNVSQVNEDCSEGLGGNNQSESDDYSSDENEGNTEAETNNEGYGCNFDSENGIECAADIEKINFKETCSEEIMSYHFPSREVAFMFYNWYGCSHGFAGRKSRVVRNVKGEIVQQTFLCERNRNPDVRKREHKPTSRCDCEAKIQVHIDFDSGRWYISNEYNEEIWHSNVTDLWLFCYTGWWF</sequence>
<reference evidence="3 5" key="2">
    <citation type="journal article" date="2014" name="BMC Genomics">
        <title>An improved genome release (version Mt4.0) for the model legume Medicago truncatula.</title>
        <authorList>
            <person name="Tang H."/>
            <person name="Krishnakumar V."/>
            <person name="Bidwell S."/>
            <person name="Rosen B."/>
            <person name="Chan A."/>
            <person name="Zhou S."/>
            <person name="Gentzbittel L."/>
            <person name="Childs K.L."/>
            <person name="Yandell M."/>
            <person name="Gundlach H."/>
            <person name="Mayer K.F."/>
            <person name="Schwartz D.C."/>
            <person name="Town C.D."/>
        </authorList>
    </citation>
    <scope>GENOME REANNOTATION</scope>
    <source>
        <strain evidence="3">A17</strain>
        <strain evidence="4 5">cv. Jemalong A17</strain>
    </source>
</reference>
<accession>A0A072UAD8</accession>
<dbReference type="HOGENOM" id="CLU_1290697_0_0_1"/>
<dbReference type="Proteomes" id="UP000002051">
    <property type="component" value="Chromosome 6"/>
</dbReference>
<dbReference type="PANTHER" id="PTHR46328:SF26">
    <property type="entry name" value="FAR1 DNA-BINDING DOMAIN PROTEIN"/>
    <property type="match status" value="1"/>
</dbReference>